<dbReference type="PROSITE" id="PS50206">
    <property type="entry name" value="RHODANESE_3"/>
    <property type="match status" value="1"/>
</dbReference>
<dbReference type="Proteomes" id="UP000694920">
    <property type="component" value="Unplaced"/>
</dbReference>
<gene>
    <name evidence="3" type="primary">LOC107270192</name>
</gene>
<dbReference type="Gene3D" id="3.40.250.10">
    <property type="entry name" value="Rhodanese-like domain"/>
    <property type="match status" value="1"/>
</dbReference>
<proteinExistence type="predicted"/>
<sequence length="241" mass="27451">MLPAHVPHWRYSHKERKEGGTEYVVAMSPIGDTAIRKGRNFCRLERRSIDMIRSKALLLNQKFVVLQFSIRDLRYFSGINGVSSYPFINNRKIQQYPAFSAKSHLNFSIFYNLQAQTKAMSGEGDKKALIVDYNDLLEAQKDNSVLIIDVREQDEINKTGKLPGSIHIPMADVSNLLSSLSEDAFKEKFGKAKPAKDTKIILSCHAGRRSAKVQEEIQKLGYESAYNYVGGWMDWESKQKV</sequence>
<dbReference type="SMART" id="SM00450">
    <property type="entry name" value="RHOD"/>
    <property type="match status" value="1"/>
</dbReference>
<dbReference type="AlphaFoldDB" id="A0AAJ7RLY5"/>
<dbReference type="GeneID" id="107270192"/>
<dbReference type="Pfam" id="PF00581">
    <property type="entry name" value="Rhodanese"/>
    <property type="match status" value="1"/>
</dbReference>
<accession>A0AAJ7RLY5</accession>
<reference evidence="3" key="1">
    <citation type="submission" date="2025-08" db="UniProtKB">
        <authorList>
            <consortium name="RefSeq"/>
        </authorList>
    </citation>
    <scope>IDENTIFICATION</scope>
</reference>
<evidence type="ECO:0000313" key="2">
    <source>
        <dbReference type="Proteomes" id="UP000694920"/>
    </source>
</evidence>
<dbReference type="InterPro" id="IPR001763">
    <property type="entry name" value="Rhodanese-like_dom"/>
</dbReference>
<protein>
    <submittedName>
        <fullName evidence="3">Uncharacterized protein LOC107270192 isoform X1</fullName>
    </submittedName>
</protein>
<evidence type="ECO:0000313" key="3">
    <source>
        <dbReference type="RefSeq" id="XP_024943361.1"/>
    </source>
</evidence>
<organism evidence="2 3">
    <name type="scientific">Cephus cinctus</name>
    <name type="common">Wheat stem sawfly</name>
    <dbReference type="NCBI Taxonomy" id="211228"/>
    <lineage>
        <taxon>Eukaryota</taxon>
        <taxon>Metazoa</taxon>
        <taxon>Ecdysozoa</taxon>
        <taxon>Arthropoda</taxon>
        <taxon>Hexapoda</taxon>
        <taxon>Insecta</taxon>
        <taxon>Pterygota</taxon>
        <taxon>Neoptera</taxon>
        <taxon>Endopterygota</taxon>
        <taxon>Hymenoptera</taxon>
        <taxon>Cephoidea</taxon>
        <taxon>Cephidae</taxon>
        <taxon>Cephus</taxon>
    </lineage>
</organism>
<evidence type="ECO:0000259" key="1">
    <source>
        <dbReference type="PROSITE" id="PS50206"/>
    </source>
</evidence>
<feature type="domain" description="Rhodanese" evidence="1">
    <location>
        <begin position="141"/>
        <end position="240"/>
    </location>
</feature>
<name>A0AAJ7RLY5_CEPCN</name>
<dbReference type="PANTHER" id="PTHR44086">
    <property type="entry name" value="THIOSULFATE SULFURTRANSFERASE RDL2, MITOCHONDRIAL-RELATED"/>
    <property type="match status" value="1"/>
</dbReference>
<dbReference type="PANTHER" id="PTHR44086:SF10">
    <property type="entry name" value="THIOSULFATE SULFURTRANSFERASE_RHODANESE-LIKE DOMAIN-CONTAINING PROTEIN 3"/>
    <property type="match status" value="1"/>
</dbReference>
<keyword evidence="2" id="KW-1185">Reference proteome</keyword>
<dbReference type="SUPFAM" id="SSF52821">
    <property type="entry name" value="Rhodanese/Cell cycle control phosphatase"/>
    <property type="match status" value="1"/>
</dbReference>
<dbReference type="InterPro" id="IPR036873">
    <property type="entry name" value="Rhodanese-like_dom_sf"/>
</dbReference>
<dbReference type="RefSeq" id="XP_024943361.1">
    <property type="nucleotide sequence ID" value="XM_025087593.1"/>
</dbReference>